<keyword evidence="1" id="KW-0472">Membrane</keyword>
<sequence length="41" mass="4689">EEGMQILQAGGLFAIFVFFNLLFGIHSIFAHKHKKKKKAEN</sequence>
<keyword evidence="1" id="KW-1133">Transmembrane helix</keyword>
<evidence type="ECO:0000313" key="2">
    <source>
        <dbReference type="EMBL" id="GAJ02253.1"/>
    </source>
</evidence>
<accession>X1TA89</accession>
<proteinExistence type="predicted"/>
<feature type="transmembrane region" description="Helical" evidence="1">
    <location>
        <begin position="6"/>
        <end position="29"/>
    </location>
</feature>
<evidence type="ECO:0000256" key="1">
    <source>
        <dbReference type="SAM" id="Phobius"/>
    </source>
</evidence>
<dbReference type="EMBL" id="BARW01017516">
    <property type="protein sequence ID" value="GAJ02253.1"/>
    <property type="molecule type" value="Genomic_DNA"/>
</dbReference>
<gene>
    <name evidence="2" type="ORF">S12H4_30230</name>
</gene>
<feature type="non-terminal residue" evidence="2">
    <location>
        <position position="1"/>
    </location>
</feature>
<dbReference type="AlphaFoldDB" id="X1TA89"/>
<comment type="caution">
    <text evidence="2">The sequence shown here is derived from an EMBL/GenBank/DDBJ whole genome shotgun (WGS) entry which is preliminary data.</text>
</comment>
<name>X1TA89_9ZZZZ</name>
<keyword evidence="1" id="KW-0812">Transmembrane</keyword>
<protein>
    <submittedName>
        <fullName evidence="2">Uncharacterized protein</fullName>
    </submittedName>
</protein>
<organism evidence="2">
    <name type="scientific">marine sediment metagenome</name>
    <dbReference type="NCBI Taxonomy" id="412755"/>
    <lineage>
        <taxon>unclassified sequences</taxon>
        <taxon>metagenomes</taxon>
        <taxon>ecological metagenomes</taxon>
    </lineage>
</organism>
<reference evidence="2" key="1">
    <citation type="journal article" date="2014" name="Front. Microbiol.">
        <title>High frequency of phylogenetically diverse reductive dehalogenase-homologous genes in deep subseafloor sedimentary metagenomes.</title>
        <authorList>
            <person name="Kawai M."/>
            <person name="Futagami T."/>
            <person name="Toyoda A."/>
            <person name="Takaki Y."/>
            <person name="Nishi S."/>
            <person name="Hori S."/>
            <person name="Arai W."/>
            <person name="Tsubouchi T."/>
            <person name="Morono Y."/>
            <person name="Uchiyama I."/>
            <person name="Ito T."/>
            <person name="Fujiyama A."/>
            <person name="Inagaki F."/>
            <person name="Takami H."/>
        </authorList>
    </citation>
    <scope>NUCLEOTIDE SEQUENCE</scope>
    <source>
        <strain evidence="2">Expedition CK06-06</strain>
    </source>
</reference>